<sequence length="58" mass="6325">MSSEVAQLLLAHACQFRCACLLILCSSDTTATIEKIGATLQQISCNIISFQNIRKINP</sequence>
<reference evidence="1" key="1">
    <citation type="submission" date="2014-09" db="EMBL/GenBank/DDBJ databases">
        <authorList>
            <person name="Magalhaes I.L.F."/>
            <person name="Oliveira U."/>
            <person name="Santos F.R."/>
            <person name="Vidigal T.H.D.A."/>
            <person name="Brescovit A.D."/>
            <person name="Santos A.J."/>
        </authorList>
    </citation>
    <scope>NUCLEOTIDE SEQUENCE</scope>
    <source>
        <tissue evidence="1">Shoot tissue taken approximately 20 cm above the soil surface</tissue>
    </source>
</reference>
<evidence type="ECO:0000313" key="1">
    <source>
        <dbReference type="EMBL" id="JAD98418.1"/>
    </source>
</evidence>
<proteinExistence type="predicted"/>
<name>A0A0A9EHB2_ARUDO</name>
<dbReference type="AlphaFoldDB" id="A0A0A9EHB2"/>
<dbReference type="EMBL" id="GBRH01199477">
    <property type="protein sequence ID" value="JAD98418.1"/>
    <property type="molecule type" value="Transcribed_RNA"/>
</dbReference>
<protein>
    <submittedName>
        <fullName evidence="1">Uncharacterized protein</fullName>
    </submittedName>
</protein>
<organism evidence="1">
    <name type="scientific">Arundo donax</name>
    <name type="common">Giant reed</name>
    <name type="synonym">Donax arundinaceus</name>
    <dbReference type="NCBI Taxonomy" id="35708"/>
    <lineage>
        <taxon>Eukaryota</taxon>
        <taxon>Viridiplantae</taxon>
        <taxon>Streptophyta</taxon>
        <taxon>Embryophyta</taxon>
        <taxon>Tracheophyta</taxon>
        <taxon>Spermatophyta</taxon>
        <taxon>Magnoliopsida</taxon>
        <taxon>Liliopsida</taxon>
        <taxon>Poales</taxon>
        <taxon>Poaceae</taxon>
        <taxon>PACMAD clade</taxon>
        <taxon>Arundinoideae</taxon>
        <taxon>Arundineae</taxon>
        <taxon>Arundo</taxon>
    </lineage>
</organism>
<accession>A0A0A9EHB2</accession>
<reference evidence="1" key="2">
    <citation type="journal article" date="2015" name="Data Brief">
        <title>Shoot transcriptome of the giant reed, Arundo donax.</title>
        <authorList>
            <person name="Barrero R.A."/>
            <person name="Guerrero F.D."/>
            <person name="Moolhuijzen P."/>
            <person name="Goolsby J.A."/>
            <person name="Tidwell J."/>
            <person name="Bellgard S.E."/>
            <person name="Bellgard M.I."/>
        </authorList>
    </citation>
    <scope>NUCLEOTIDE SEQUENCE</scope>
    <source>
        <tissue evidence="1">Shoot tissue taken approximately 20 cm above the soil surface</tissue>
    </source>
</reference>